<keyword evidence="5" id="KW-1185">Reference proteome</keyword>
<comment type="caution">
    <text evidence="4">The sequence shown here is derived from an EMBL/GenBank/DDBJ whole genome shotgun (WGS) entry which is preliminary data.</text>
</comment>
<keyword evidence="3" id="KW-0802">TPR repeat</keyword>
<proteinExistence type="inferred from homology"/>
<gene>
    <name evidence="4" type="ORF">H7F21_14930</name>
</gene>
<dbReference type="InterPro" id="IPR052558">
    <property type="entry name" value="Siderophore_Hydrolase_D"/>
</dbReference>
<evidence type="ECO:0000256" key="2">
    <source>
        <dbReference type="ARBA" id="ARBA00022801"/>
    </source>
</evidence>
<evidence type="ECO:0000256" key="1">
    <source>
        <dbReference type="ARBA" id="ARBA00005622"/>
    </source>
</evidence>
<dbReference type="Pfam" id="PF00756">
    <property type="entry name" value="Esterase"/>
    <property type="match status" value="1"/>
</dbReference>
<evidence type="ECO:0000313" key="4">
    <source>
        <dbReference type="EMBL" id="MBC2846398.1"/>
    </source>
</evidence>
<organism evidence="4 5">
    <name type="scientific">Winogradskyella flava</name>
    <dbReference type="NCBI Taxonomy" id="1884876"/>
    <lineage>
        <taxon>Bacteria</taxon>
        <taxon>Pseudomonadati</taxon>
        <taxon>Bacteroidota</taxon>
        <taxon>Flavobacteriia</taxon>
        <taxon>Flavobacteriales</taxon>
        <taxon>Flavobacteriaceae</taxon>
        <taxon>Winogradskyella</taxon>
    </lineage>
</organism>
<dbReference type="RefSeq" id="WP_185790107.1">
    <property type="nucleotide sequence ID" value="NZ_JACLCP010000005.1"/>
</dbReference>
<dbReference type="AlphaFoldDB" id="A0A842J093"/>
<dbReference type="Proteomes" id="UP000533900">
    <property type="component" value="Unassembled WGS sequence"/>
</dbReference>
<protein>
    <submittedName>
        <fullName evidence="4">Alpha/beta hydrolase</fullName>
    </submittedName>
</protein>
<dbReference type="PANTHER" id="PTHR40841:SF2">
    <property type="entry name" value="SIDEROPHORE-DEGRADING ESTERASE (EUROFUNG)"/>
    <property type="match status" value="1"/>
</dbReference>
<feature type="repeat" description="TPR" evidence="3">
    <location>
        <begin position="361"/>
        <end position="394"/>
    </location>
</feature>
<accession>A0A842J093</accession>
<evidence type="ECO:0000313" key="5">
    <source>
        <dbReference type="Proteomes" id="UP000533900"/>
    </source>
</evidence>
<dbReference type="EMBL" id="JACLCP010000005">
    <property type="protein sequence ID" value="MBC2846398.1"/>
    <property type="molecule type" value="Genomic_DNA"/>
</dbReference>
<sequence>MKKSIFILLVIVFVTGLRNNVFAQNYIKQIDSIYSDILSEERSFYIHLPKKTDKIYPVLYLLDGRSNFDAVLAITKHLKRHGQIPEMIIIGIHNTNRTLDLTPSAMQVSRQGQPIPKGTNGGGENFTNFLKEELIPYIEKTYPASSHRTLIGHSLGGLLAINTLIHTSDLFNNYIAIDPSLWWDNTKLLKETNAILAHKDFKNQSLYLAVANTLRDDMTFDRVEKDTTNATSHIRAILDFTKTLTKETCNELRFNWKYYKNENHGSIPFAAEYDGLKSVFSWYNFNINDEFRKPIATPKYLINYIENHYTKASEYFGYTVKPKESFINQLGYRFLDPSNSDNMAKSFAFFDLNIKNYPKSANVYDSMADYYEKQNDLVSALKFASKAFEINKNTLYKTRVESLKKQIN</sequence>
<dbReference type="PROSITE" id="PS50005">
    <property type="entry name" value="TPR"/>
    <property type="match status" value="1"/>
</dbReference>
<comment type="similarity">
    <text evidence="1">Belongs to the esterase D family.</text>
</comment>
<dbReference type="SUPFAM" id="SSF53474">
    <property type="entry name" value="alpha/beta-Hydrolases"/>
    <property type="match status" value="1"/>
</dbReference>
<dbReference type="InterPro" id="IPR000801">
    <property type="entry name" value="Esterase-like"/>
</dbReference>
<dbReference type="InterPro" id="IPR029058">
    <property type="entry name" value="AB_hydrolase_fold"/>
</dbReference>
<name>A0A842J093_9FLAO</name>
<dbReference type="InterPro" id="IPR019734">
    <property type="entry name" value="TPR_rpt"/>
</dbReference>
<dbReference type="Gene3D" id="3.40.50.1820">
    <property type="entry name" value="alpha/beta hydrolase"/>
    <property type="match status" value="1"/>
</dbReference>
<reference evidence="4" key="1">
    <citation type="submission" date="2020-08" db="EMBL/GenBank/DDBJ databases">
        <title>Winogradskyella ouciana sp. nov., isolated from the hadal seawater of the Mariana Trench.</title>
        <authorList>
            <person name="He X."/>
        </authorList>
    </citation>
    <scope>NUCLEOTIDE SEQUENCE [LARGE SCALE GENOMIC DNA]</scope>
    <source>
        <strain evidence="4">KCTC 52348</strain>
    </source>
</reference>
<evidence type="ECO:0000256" key="3">
    <source>
        <dbReference type="PROSITE-ProRule" id="PRU00339"/>
    </source>
</evidence>
<keyword evidence="2 4" id="KW-0378">Hydrolase</keyword>
<dbReference type="GO" id="GO:0016788">
    <property type="term" value="F:hydrolase activity, acting on ester bonds"/>
    <property type="evidence" value="ECO:0007669"/>
    <property type="project" value="TreeGrafter"/>
</dbReference>
<dbReference type="PANTHER" id="PTHR40841">
    <property type="entry name" value="SIDEROPHORE TRIACETYLFUSARININE C ESTERASE"/>
    <property type="match status" value="1"/>
</dbReference>